<reference evidence="3 4" key="1">
    <citation type="submission" date="2018-11" db="EMBL/GenBank/DDBJ databases">
        <title>Sequencing the genomes of 1000 actinobacteria strains.</title>
        <authorList>
            <person name="Klenk H.-P."/>
        </authorList>
    </citation>
    <scope>NUCLEOTIDE SEQUENCE [LARGE SCALE GENOMIC DNA]</scope>
    <source>
        <strain evidence="3 4">DSM 15700</strain>
    </source>
</reference>
<evidence type="ECO:0000313" key="4">
    <source>
        <dbReference type="Proteomes" id="UP000280501"/>
    </source>
</evidence>
<organism evidence="3 4">
    <name type="scientific">Myceligenerans xiligouense</name>
    <dbReference type="NCBI Taxonomy" id="253184"/>
    <lineage>
        <taxon>Bacteria</taxon>
        <taxon>Bacillati</taxon>
        <taxon>Actinomycetota</taxon>
        <taxon>Actinomycetes</taxon>
        <taxon>Micrococcales</taxon>
        <taxon>Promicromonosporaceae</taxon>
        <taxon>Myceligenerans</taxon>
    </lineage>
</organism>
<feature type="transmembrane region" description="Helical" evidence="2">
    <location>
        <begin position="75"/>
        <end position="98"/>
    </location>
</feature>
<comment type="caution">
    <text evidence="3">The sequence shown here is derived from an EMBL/GenBank/DDBJ whole genome shotgun (WGS) entry which is preliminary data.</text>
</comment>
<dbReference type="AlphaFoldDB" id="A0A3N4YTV4"/>
<feature type="transmembrane region" description="Helical" evidence="2">
    <location>
        <begin position="196"/>
        <end position="219"/>
    </location>
</feature>
<feature type="transmembrane region" description="Helical" evidence="2">
    <location>
        <begin position="348"/>
        <end position="372"/>
    </location>
</feature>
<dbReference type="Proteomes" id="UP000280501">
    <property type="component" value="Unassembled WGS sequence"/>
</dbReference>
<evidence type="ECO:0000313" key="3">
    <source>
        <dbReference type="EMBL" id="RPF22804.1"/>
    </source>
</evidence>
<sequence>MSRTEITTGATRATGATGTAGSVDRTTGNRPDRVLAGATVLSGLAALLGAGWLAGLLPGFYTGPGNALIADHAGAGFATVLHTVAALIGVAAGIAGLAGALNRPALVAAGAAQVAVFGLAMGSMGTLSVVGYLIAFCVPVMMVVLIVQVVRKYPRARWTVGLPVSALAVAGAVVAGPALLDALVSSARAVAADAGVVGVVLLLLTVATAWAAVATRAFAAGGGATRATAWVLRHRKAITIVAATGPLPYALVRLTWLTPWPMLAGESLDLSMRVWGLLLSGGAWAGFVLTLGLIRPWGEVFPRWVPGLAGKPVPIAAAAVPGGFVAATLTFTAVPMLLAFAGRGLGDFLLSAIAFPCWYWGPALALAVWGYVAHRRSPITADAH</sequence>
<feature type="transmembrane region" description="Helical" evidence="2">
    <location>
        <begin position="315"/>
        <end position="342"/>
    </location>
</feature>
<evidence type="ECO:0000256" key="1">
    <source>
        <dbReference type="SAM" id="MobiDB-lite"/>
    </source>
</evidence>
<keyword evidence="2" id="KW-0472">Membrane</keyword>
<proteinExistence type="predicted"/>
<keyword evidence="2" id="KW-1133">Transmembrane helix</keyword>
<name>A0A3N4YTV4_9MICO</name>
<feature type="compositionally biased region" description="Low complexity" evidence="1">
    <location>
        <begin position="7"/>
        <end position="21"/>
    </location>
</feature>
<feature type="transmembrane region" description="Helical" evidence="2">
    <location>
        <begin position="34"/>
        <end position="55"/>
    </location>
</feature>
<protein>
    <submittedName>
        <fullName evidence="3">Uncharacterized protein</fullName>
    </submittedName>
</protein>
<feature type="transmembrane region" description="Helical" evidence="2">
    <location>
        <begin position="130"/>
        <end position="150"/>
    </location>
</feature>
<keyword evidence="2" id="KW-0812">Transmembrane</keyword>
<feature type="transmembrane region" description="Helical" evidence="2">
    <location>
        <begin position="274"/>
        <end position="294"/>
    </location>
</feature>
<evidence type="ECO:0000256" key="2">
    <source>
        <dbReference type="SAM" id="Phobius"/>
    </source>
</evidence>
<dbReference type="RefSeq" id="WP_123815672.1">
    <property type="nucleotide sequence ID" value="NZ_RKQZ01000001.1"/>
</dbReference>
<dbReference type="OrthoDB" id="2717873at2"/>
<feature type="transmembrane region" description="Helical" evidence="2">
    <location>
        <begin position="162"/>
        <end position="184"/>
    </location>
</feature>
<feature type="transmembrane region" description="Helical" evidence="2">
    <location>
        <begin position="240"/>
        <end position="262"/>
    </location>
</feature>
<feature type="transmembrane region" description="Helical" evidence="2">
    <location>
        <begin position="105"/>
        <end position="124"/>
    </location>
</feature>
<gene>
    <name evidence="3" type="ORF">EDD34_3477</name>
</gene>
<dbReference type="EMBL" id="RKQZ01000001">
    <property type="protein sequence ID" value="RPF22804.1"/>
    <property type="molecule type" value="Genomic_DNA"/>
</dbReference>
<keyword evidence="4" id="KW-1185">Reference proteome</keyword>
<accession>A0A3N4YTV4</accession>
<feature type="region of interest" description="Disordered" evidence="1">
    <location>
        <begin position="1"/>
        <end position="28"/>
    </location>
</feature>